<dbReference type="InterPro" id="IPR053710">
    <property type="entry name" value="Arylamine_NAT_domain_sf"/>
</dbReference>
<dbReference type="AlphaFoldDB" id="A0A0C3LAK5"/>
<dbReference type="GO" id="GO:0016407">
    <property type="term" value="F:acetyltransferase activity"/>
    <property type="evidence" value="ECO:0007669"/>
    <property type="project" value="InterPro"/>
</dbReference>
<dbReference type="OrthoDB" id="10260017at2759"/>
<dbReference type="STRING" id="1051891.A0A0C3LAK5"/>
<comment type="similarity">
    <text evidence="1">Belongs to the arylamine N-acetyltransferase family.</text>
</comment>
<dbReference type="HOGENOM" id="CLU_049918_2_1_1"/>
<keyword evidence="3" id="KW-1185">Reference proteome</keyword>
<dbReference type="PANTHER" id="PTHR11786:SF0">
    <property type="entry name" value="ARYLAMINE N-ACETYLTRANSFERASE 4-RELATED"/>
    <property type="match status" value="1"/>
</dbReference>
<reference evidence="2 3" key="1">
    <citation type="submission" date="2014-04" db="EMBL/GenBank/DDBJ databases">
        <authorList>
            <consortium name="DOE Joint Genome Institute"/>
            <person name="Kuo A."/>
            <person name="Girlanda M."/>
            <person name="Perotto S."/>
            <person name="Kohler A."/>
            <person name="Nagy L.G."/>
            <person name="Floudas D."/>
            <person name="Copeland A."/>
            <person name="Barry K.W."/>
            <person name="Cichocki N."/>
            <person name="Veneault-Fourrey C."/>
            <person name="LaButti K."/>
            <person name="Lindquist E.A."/>
            <person name="Lipzen A."/>
            <person name="Lundell T."/>
            <person name="Morin E."/>
            <person name="Murat C."/>
            <person name="Sun H."/>
            <person name="Tunlid A."/>
            <person name="Henrissat B."/>
            <person name="Grigoriev I.V."/>
            <person name="Hibbett D.S."/>
            <person name="Martin F."/>
            <person name="Nordberg H.P."/>
            <person name="Cantor M.N."/>
            <person name="Hua S.X."/>
        </authorList>
    </citation>
    <scope>NUCLEOTIDE SEQUENCE [LARGE SCALE GENOMIC DNA]</scope>
    <source>
        <strain evidence="2 3">MUT 4182</strain>
    </source>
</reference>
<dbReference type="InterPro" id="IPR038765">
    <property type="entry name" value="Papain-like_cys_pep_sf"/>
</dbReference>
<organism evidence="2 3">
    <name type="scientific">Tulasnella calospora MUT 4182</name>
    <dbReference type="NCBI Taxonomy" id="1051891"/>
    <lineage>
        <taxon>Eukaryota</taxon>
        <taxon>Fungi</taxon>
        <taxon>Dikarya</taxon>
        <taxon>Basidiomycota</taxon>
        <taxon>Agaricomycotina</taxon>
        <taxon>Agaricomycetes</taxon>
        <taxon>Cantharellales</taxon>
        <taxon>Tulasnellaceae</taxon>
        <taxon>Tulasnella</taxon>
    </lineage>
</organism>
<gene>
    <name evidence="2" type="ORF">M407DRAFT_225517</name>
</gene>
<dbReference type="PANTHER" id="PTHR11786">
    <property type="entry name" value="N-HYDROXYARYLAMINE O-ACETYLTRANSFERASE"/>
    <property type="match status" value="1"/>
</dbReference>
<reference evidence="3" key="2">
    <citation type="submission" date="2015-01" db="EMBL/GenBank/DDBJ databases">
        <title>Evolutionary Origins and Diversification of the Mycorrhizal Mutualists.</title>
        <authorList>
            <consortium name="DOE Joint Genome Institute"/>
            <consortium name="Mycorrhizal Genomics Consortium"/>
            <person name="Kohler A."/>
            <person name="Kuo A."/>
            <person name="Nagy L.G."/>
            <person name="Floudas D."/>
            <person name="Copeland A."/>
            <person name="Barry K.W."/>
            <person name="Cichocki N."/>
            <person name="Veneault-Fourrey C."/>
            <person name="LaButti K."/>
            <person name="Lindquist E.A."/>
            <person name="Lipzen A."/>
            <person name="Lundell T."/>
            <person name="Morin E."/>
            <person name="Murat C."/>
            <person name="Riley R."/>
            <person name="Ohm R."/>
            <person name="Sun H."/>
            <person name="Tunlid A."/>
            <person name="Henrissat B."/>
            <person name="Grigoriev I.V."/>
            <person name="Hibbett D.S."/>
            <person name="Martin F."/>
        </authorList>
    </citation>
    <scope>NUCLEOTIDE SEQUENCE [LARGE SCALE GENOMIC DNA]</scope>
    <source>
        <strain evidence="3">MUT 4182</strain>
    </source>
</reference>
<dbReference type="SUPFAM" id="SSF54001">
    <property type="entry name" value="Cysteine proteinases"/>
    <property type="match status" value="1"/>
</dbReference>
<proteinExistence type="inferred from homology"/>
<name>A0A0C3LAK5_9AGAM</name>
<dbReference type="Gene3D" id="3.30.2140.20">
    <property type="match status" value="1"/>
</dbReference>
<dbReference type="EMBL" id="KN823282">
    <property type="protein sequence ID" value="KIO18492.1"/>
    <property type="molecule type" value="Genomic_DNA"/>
</dbReference>
<evidence type="ECO:0000256" key="1">
    <source>
        <dbReference type="ARBA" id="ARBA00006547"/>
    </source>
</evidence>
<dbReference type="InterPro" id="IPR001447">
    <property type="entry name" value="Arylamine_N-AcTrfase"/>
</dbReference>
<evidence type="ECO:0000313" key="3">
    <source>
        <dbReference type="Proteomes" id="UP000054248"/>
    </source>
</evidence>
<sequence length="255" mass="28601">MHYEASGHMDVSPEAIYKRDVVDKAGGSYSFGQQTLMLGMLRAMGYRAYACPARANTASEATDPIHFEPFSHVVLLVQIPTDHRAGRDSGNETYLVDVGFGLGIVRPMQVVDGEEMPSLISPERHRLVKTHRLDPVLDETDGATAPFAEEWHLQVNAALDYSKLPEGTWRTLYQFTFQQCDLREIEIMSRMVENDPKSYFWNNLVGIIYNKGAPIGQDGPLIGVSEMVGSKVTTWKEGRSPVLRTLDDVKPRRTE</sequence>
<dbReference type="Proteomes" id="UP000054248">
    <property type="component" value="Unassembled WGS sequence"/>
</dbReference>
<dbReference type="Pfam" id="PF00797">
    <property type="entry name" value="Acetyltransf_2"/>
    <property type="match status" value="1"/>
</dbReference>
<protein>
    <submittedName>
        <fullName evidence="2">Uncharacterized protein</fullName>
    </submittedName>
</protein>
<accession>A0A0C3LAK5</accession>
<evidence type="ECO:0000313" key="2">
    <source>
        <dbReference type="EMBL" id="KIO18492.1"/>
    </source>
</evidence>